<feature type="compositionally biased region" description="Pro residues" evidence="3">
    <location>
        <begin position="207"/>
        <end position="219"/>
    </location>
</feature>
<evidence type="ECO:0000256" key="3">
    <source>
        <dbReference type="SAM" id="MobiDB-lite"/>
    </source>
</evidence>
<evidence type="ECO:0008006" key="6">
    <source>
        <dbReference type="Google" id="ProtNLM"/>
    </source>
</evidence>
<feature type="compositionally biased region" description="Pro residues" evidence="3">
    <location>
        <begin position="158"/>
        <end position="167"/>
    </location>
</feature>
<dbReference type="SUPFAM" id="SSF101447">
    <property type="entry name" value="Formin homology 2 domain (FH2 domain)"/>
    <property type="match status" value="1"/>
</dbReference>
<evidence type="ECO:0000256" key="1">
    <source>
        <dbReference type="ARBA" id="ARBA00023054"/>
    </source>
</evidence>
<reference evidence="4 5" key="1">
    <citation type="submission" date="2024-03" db="EMBL/GenBank/DDBJ databases">
        <authorList>
            <person name="Martinez-Hernandez J."/>
        </authorList>
    </citation>
    <scope>NUCLEOTIDE SEQUENCE [LARGE SCALE GENOMIC DNA]</scope>
</reference>
<sequence length="588" mass="63916">MKSSGRAGESPRSSSCGSPLLYSLRVQAVGKLNPIDVKRLSFHMSPTHIGLQNSRTEDKSTREMEVDDDNKVRNSPASYISEDLVFDLDTMEESDSTSTPDVVKKTPKLQGIGEMEIQPLSPRTTLQSQSPKPAQENSPLQEESLPVPQPMIQTKTVPQPPPPPPKPSIMVMPKTVPEPPPPTMPKTVPIPLPPPLPTKPFLQPSLAVPPPPPPPPPPSALNLKQVEIVVRPPPPPPPMPKVPGSAVAAPPPPPMPMGSGAAVAAPPPPPPLKGGSIPLPPLAAPRGVGGAAPPPPPPGVGRTLRPKATTKLKRSTQLGNLYRTLKGKVEGCSLNGKSSAGRKCAIGGASNGGGKQGMADALAEITKRSSYFQQIEEDVQKYTQEIINLRSTITDFKTKDMTELSKFHKDVETVLENLTDESQVLSRFEGFPTKKLEAVRMAAALYNKLDSIFTELHNWKVVPPVGQLLDKVEHYFNKIKTELDALERTKDEEAKKFKGHNIEFDFQILIKIKEAIVDVSSGCMELAIKEKRDNGDKDGGPKKECAKLLWRVFQFAFRVYTFAGGHDDRADNLTRELAQEIQSDPNHP</sequence>
<feature type="compositionally biased region" description="Pro residues" evidence="3">
    <location>
        <begin position="231"/>
        <end position="241"/>
    </location>
</feature>
<evidence type="ECO:0000256" key="2">
    <source>
        <dbReference type="SAM" id="Coils"/>
    </source>
</evidence>
<feature type="region of interest" description="Disordered" evidence="3">
    <location>
        <begin position="91"/>
        <end position="308"/>
    </location>
</feature>
<dbReference type="PANTHER" id="PTHR31342:SF16">
    <property type="entry name" value="TALIN_MIDDLE DOMAIN-CONTAINING PROTEIN"/>
    <property type="match status" value="1"/>
</dbReference>
<name>A0AAV1YC21_LUPLU</name>
<keyword evidence="1 2" id="KW-0175">Coiled coil</keyword>
<gene>
    <name evidence="4" type="ORF">LLUT_LOCUS32467</name>
</gene>
<evidence type="ECO:0000313" key="5">
    <source>
        <dbReference type="Proteomes" id="UP001497480"/>
    </source>
</evidence>
<feature type="compositionally biased region" description="Polar residues" evidence="3">
    <location>
        <begin position="121"/>
        <end position="141"/>
    </location>
</feature>
<protein>
    <recommendedName>
        <fullName evidence="6">Hydroxyproline-rich glycoprotein family protein</fullName>
    </recommendedName>
</protein>
<dbReference type="PANTHER" id="PTHR31342">
    <property type="entry name" value="PROTEIN CHUP1, CHLOROPLASTIC"/>
    <property type="match status" value="1"/>
</dbReference>
<dbReference type="AlphaFoldDB" id="A0AAV1YC21"/>
<keyword evidence="5" id="KW-1185">Reference proteome</keyword>
<feature type="region of interest" description="Disordered" evidence="3">
    <location>
        <begin position="49"/>
        <end position="78"/>
    </location>
</feature>
<dbReference type="InterPro" id="IPR040265">
    <property type="entry name" value="CHUP1/IPGA1-like"/>
</dbReference>
<proteinExistence type="predicted"/>
<dbReference type="EMBL" id="CAXHTB010000023">
    <property type="protein sequence ID" value="CAL0331407.1"/>
    <property type="molecule type" value="Genomic_DNA"/>
</dbReference>
<feature type="compositionally biased region" description="Pro residues" evidence="3">
    <location>
        <begin position="265"/>
        <end position="283"/>
    </location>
</feature>
<organism evidence="4 5">
    <name type="scientific">Lupinus luteus</name>
    <name type="common">European yellow lupine</name>
    <dbReference type="NCBI Taxonomy" id="3873"/>
    <lineage>
        <taxon>Eukaryota</taxon>
        <taxon>Viridiplantae</taxon>
        <taxon>Streptophyta</taxon>
        <taxon>Embryophyta</taxon>
        <taxon>Tracheophyta</taxon>
        <taxon>Spermatophyta</taxon>
        <taxon>Magnoliopsida</taxon>
        <taxon>eudicotyledons</taxon>
        <taxon>Gunneridae</taxon>
        <taxon>Pentapetalae</taxon>
        <taxon>rosids</taxon>
        <taxon>fabids</taxon>
        <taxon>Fabales</taxon>
        <taxon>Fabaceae</taxon>
        <taxon>Papilionoideae</taxon>
        <taxon>50 kb inversion clade</taxon>
        <taxon>genistoids sensu lato</taxon>
        <taxon>core genistoids</taxon>
        <taxon>Genisteae</taxon>
        <taxon>Lupinus</taxon>
    </lineage>
</organism>
<feature type="compositionally biased region" description="Pro residues" evidence="3">
    <location>
        <begin position="176"/>
        <end position="198"/>
    </location>
</feature>
<feature type="compositionally biased region" description="Basic and acidic residues" evidence="3">
    <location>
        <begin position="55"/>
        <end position="72"/>
    </location>
</feature>
<feature type="coiled-coil region" evidence="2">
    <location>
        <begin position="469"/>
        <end position="496"/>
    </location>
</feature>
<comment type="caution">
    <text evidence="4">The sequence shown here is derived from an EMBL/GenBank/DDBJ whole genome shotgun (WGS) entry which is preliminary data.</text>
</comment>
<evidence type="ECO:0000313" key="4">
    <source>
        <dbReference type="EMBL" id="CAL0331407.1"/>
    </source>
</evidence>
<accession>A0AAV1YC21</accession>
<dbReference type="Proteomes" id="UP001497480">
    <property type="component" value="Unassembled WGS sequence"/>
</dbReference>